<dbReference type="OrthoDB" id="1921208at2759"/>
<dbReference type="Proteomes" id="UP000681722">
    <property type="component" value="Unassembled WGS sequence"/>
</dbReference>
<protein>
    <recommendedName>
        <fullName evidence="1">Cupin type-1 domain-containing protein</fullName>
    </recommendedName>
</protein>
<dbReference type="EMBL" id="CAJNOQ010028757">
    <property type="protein sequence ID" value="CAF1563908.1"/>
    <property type="molecule type" value="Genomic_DNA"/>
</dbReference>
<comment type="caution">
    <text evidence="2">The sequence shown here is derived from an EMBL/GenBank/DDBJ whole genome shotgun (WGS) entry which is preliminary data.</text>
</comment>
<feature type="domain" description="Cupin type-1" evidence="1">
    <location>
        <begin position="1"/>
        <end position="91"/>
    </location>
</feature>
<dbReference type="EMBL" id="CAJOBC010094534">
    <property type="protein sequence ID" value="CAF4425785.1"/>
    <property type="molecule type" value="Genomic_DNA"/>
</dbReference>
<dbReference type="Pfam" id="PF00190">
    <property type="entry name" value="Cupin_1"/>
    <property type="match status" value="1"/>
</dbReference>
<keyword evidence="4" id="KW-1185">Reference proteome</keyword>
<gene>
    <name evidence="2" type="ORF">GPM918_LOCUS39947</name>
    <name evidence="3" type="ORF">SRO942_LOCUS40859</name>
</gene>
<organism evidence="2 4">
    <name type="scientific">Didymodactylos carnosus</name>
    <dbReference type="NCBI Taxonomy" id="1234261"/>
    <lineage>
        <taxon>Eukaryota</taxon>
        <taxon>Metazoa</taxon>
        <taxon>Spiralia</taxon>
        <taxon>Gnathifera</taxon>
        <taxon>Rotifera</taxon>
        <taxon>Eurotatoria</taxon>
        <taxon>Bdelloidea</taxon>
        <taxon>Philodinida</taxon>
        <taxon>Philodinidae</taxon>
        <taxon>Didymodactylos</taxon>
    </lineage>
</organism>
<evidence type="ECO:0000259" key="1">
    <source>
        <dbReference type="Pfam" id="PF00190"/>
    </source>
</evidence>
<evidence type="ECO:0000313" key="4">
    <source>
        <dbReference type="Proteomes" id="UP000663829"/>
    </source>
</evidence>
<reference evidence="2" key="1">
    <citation type="submission" date="2021-02" db="EMBL/GenBank/DDBJ databases">
        <authorList>
            <person name="Nowell W R."/>
        </authorList>
    </citation>
    <scope>NUCLEOTIDE SEQUENCE</scope>
</reference>
<dbReference type="InterPro" id="IPR006045">
    <property type="entry name" value="Cupin_1"/>
</dbReference>
<proteinExistence type="predicted"/>
<dbReference type="SUPFAM" id="SSF51182">
    <property type="entry name" value="RmlC-like cupins"/>
    <property type="match status" value="1"/>
</dbReference>
<dbReference type="PANTHER" id="PTHR31238">
    <property type="entry name" value="GERMIN-LIKE PROTEIN SUBFAMILY 3 MEMBER 3"/>
    <property type="match status" value="1"/>
</dbReference>
<dbReference type="InterPro" id="IPR014710">
    <property type="entry name" value="RmlC-like_jellyroll"/>
</dbReference>
<name>A0A815XZG0_9BILA</name>
<dbReference type="InterPro" id="IPR011051">
    <property type="entry name" value="RmlC_Cupin_sf"/>
</dbReference>
<dbReference type="Gene3D" id="2.60.120.10">
    <property type="entry name" value="Jelly Rolls"/>
    <property type="match status" value="1"/>
</dbReference>
<evidence type="ECO:0000313" key="3">
    <source>
        <dbReference type="EMBL" id="CAF4425785.1"/>
    </source>
</evidence>
<accession>A0A815XZG0</accession>
<evidence type="ECO:0000313" key="2">
    <source>
        <dbReference type="EMBL" id="CAF1563908.1"/>
    </source>
</evidence>
<dbReference type="AlphaFoldDB" id="A0A815XZG0"/>
<dbReference type="Proteomes" id="UP000663829">
    <property type="component" value="Unassembled WGS sequence"/>
</dbReference>
<sequence length="135" mass="15014">MHPFAEEFFYVTSGNRMKVAFIDNTSEKLIATELREGQATVVPRDSVHYQQNLDCKPAVTLSLFNGANPLALLPFRNSFSNIPNDVIEASLGGGKMINNKLINHIKSQIANVTSLVNVECLKRCGLDKPTRPKKR</sequence>